<protein>
    <submittedName>
        <fullName evidence="2">(rape) hypothetical protein</fullName>
    </submittedName>
</protein>
<sequence>MFYFVWIPCGRRTSLLIVWLDLNLSFSGDQIDYVTNLSVFRCDIHPDLHLKRFRTKETLSGVLLSRLSASASASTTAIQSLPALMIISNERIVPTPSEEIVKAVTTDPNTGLKVPFSKLFPSSTDFASYFHHFLHIVHIVGGIDFSMVFCTLEIITSAITVFLNKSPQQHQ</sequence>
<gene>
    <name evidence="2" type="ORF">DARMORV10_C01P30950.1</name>
</gene>
<dbReference type="EMBL" id="HG994365">
    <property type="protein sequence ID" value="CAF2074070.1"/>
    <property type="molecule type" value="Genomic_DNA"/>
</dbReference>
<proteinExistence type="predicted"/>
<feature type="signal peptide" evidence="1">
    <location>
        <begin position="1"/>
        <end position="28"/>
    </location>
</feature>
<keyword evidence="1" id="KW-0732">Signal</keyword>
<feature type="chain" id="PRO_5032267653" evidence="1">
    <location>
        <begin position="29"/>
        <end position="171"/>
    </location>
</feature>
<dbReference type="AlphaFoldDB" id="A0A816RTM7"/>
<reference evidence="2" key="1">
    <citation type="submission" date="2021-01" db="EMBL/GenBank/DDBJ databases">
        <authorList>
            <consortium name="Genoscope - CEA"/>
            <person name="William W."/>
        </authorList>
    </citation>
    <scope>NUCLEOTIDE SEQUENCE</scope>
</reference>
<organism evidence="2">
    <name type="scientific">Brassica napus</name>
    <name type="common">Rape</name>
    <dbReference type="NCBI Taxonomy" id="3708"/>
    <lineage>
        <taxon>Eukaryota</taxon>
        <taxon>Viridiplantae</taxon>
        <taxon>Streptophyta</taxon>
        <taxon>Embryophyta</taxon>
        <taxon>Tracheophyta</taxon>
        <taxon>Spermatophyta</taxon>
        <taxon>Magnoliopsida</taxon>
        <taxon>eudicotyledons</taxon>
        <taxon>Gunneridae</taxon>
        <taxon>Pentapetalae</taxon>
        <taxon>rosids</taxon>
        <taxon>malvids</taxon>
        <taxon>Brassicales</taxon>
        <taxon>Brassicaceae</taxon>
        <taxon>Brassiceae</taxon>
        <taxon>Brassica</taxon>
    </lineage>
</organism>
<accession>A0A816RTM7</accession>
<dbReference type="Proteomes" id="UP001295469">
    <property type="component" value="Chromosome C01"/>
</dbReference>
<evidence type="ECO:0000256" key="1">
    <source>
        <dbReference type="SAM" id="SignalP"/>
    </source>
</evidence>
<evidence type="ECO:0000313" key="2">
    <source>
        <dbReference type="EMBL" id="CAF2074070.1"/>
    </source>
</evidence>
<name>A0A816RTM7_BRANA</name>